<feature type="transmembrane region" description="Helical" evidence="8">
    <location>
        <begin position="359"/>
        <end position="376"/>
    </location>
</feature>
<evidence type="ECO:0000313" key="11">
    <source>
        <dbReference type="Proteomes" id="UP000274909"/>
    </source>
</evidence>
<dbReference type="Gene3D" id="1.20.1250.20">
    <property type="entry name" value="MFS general substrate transporter like domains"/>
    <property type="match status" value="1"/>
</dbReference>
<keyword evidence="11" id="KW-1185">Reference proteome</keyword>
<dbReference type="EMBL" id="RZGZ01000004">
    <property type="protein sequence ID" value="RUQ98253.1"/>
    <property type="molecule type" value="Genomic_DNA"/>
</dbReference>
<feature type="region of interest" description="Disordered" evidence="7">
    <location>
        <begin position="488"/>
        <end position="514"/>
    </location>
</feature>
<evidence type="ECO:0000256" key="5">
    <source>
        <dbReference type="ARBA" id="ARBA00022989"/>
    </source>
</evidence>
<evidence type="ECO:0000256" key="4">
    <source>
        <dbReference type="ARBA" id="ARBA00022692"/>
    </source>
</evidence>
<feature type="transmembrane region" description="Helical" evidence="8">
    <location>
        <begin position="449"/>
        <end position="469"/>
    </location>
</feature>
<keyword evidence="5 8" id="KW-1133">Transmembrane helix</keyword>
<feature type="transmembrane region" description="Helical" evidence="8">
    <location>
        <begin position="423"/>
        <end position="443"/>
    </location>
</feature>
<comment type="caution">
    <text evidence="10">The sequence shown here is derived from an EMBL/GenBank/DDBJ whole genome shotgun (WGS) entry which is preliminary data.</text>
</comment>
<dbReference type="PANTHER" id="PTHR23513">
    <property type="entry name" value="INTEGRAL MEMBRANE EFFLUX PROTEIN-RELATED"/>
    <property type="match status" value="1"/>
</dbReference>
<feature type="transmembrane region" description="Helical" evidence="8">
    <location>
        <begin position="88"/>
        <end position="112"/>
    </location>
</feature>
<keyword evidence="6 8" id="KW-0472">Membrane</keyword>
<dbReference type="CDD" id="cd06173">
    <property type="entry name" value="MFS_MefA_like"/>
    <property type="match status" value="1"/>
</dbReference>
<proteinExistence type="predicted"/>
<feature type="transmembrane region" description="Helical" evidence="8">
    <location>
        <begin position="296"/>
        <end position="317"/>
    </location>
</feature>
<name>A0A3S0VE27_9MICO</name>
<accession>A0A3S0VE27</accession>
<evidence type="ECO:0000256" key="1">
    <source>
        <dbReference type="ARBA" id="ARBA00004651"/>
    </source>
</evidence>
<feature type="transmembrane region" description="Helical" evidence="8">
    <location>
        <begin position="235"/>
        <end position="263"/>
    </location>
</feature>
<protein>
    <submittedName>
        <fullName evidence="10">MFS transporter</fullName>
    </submittedName>
</protein>
<dbReference type="PROSITE" id="PS50850">
    <property type="entry name" value="MFS"/>
    <property type="match status" value="1"/>
</dbReference>
<keyword evidence="2" id="KW-0813">Transport</keyword>
<evidence type="ECO:0000313" key="10">
    <source>
        <dbReference type="EMBL" id="RUQ98253.1"/>
    </source>
</evidence>
<dbReference type="GO" id="GO:0005886">
    <property type="term" value="C:plasma membrane"/>
    <property type="evidence" value="ECO:0007669"/>
    <property type="project" value="UniProtKB-SubCell"/>
</dbReference>
<evidence type="ECO:0000256" key="2">
    <source>
        <dbReference type="ARBA" id="ARBA00022448"/>
    </source>
</evidence>
<feature type="transmembrane region" description="Helical" evidence="8">
    <location>
        <begin position="382"/>
        <end position="402"/>
    </location>
</feature>
<reference evidence="10 11" key="1">
    <citation type="submission" date="2018-12" db="EMBL/GenBank/DDBJ databases">
        <authorList>
            <person name="Li F."/>
        </authorList>
    </citation>
    <scope>NUCLEOTIDE SEQUENCE [LARGE SCALE GENOMIC DNA]</scope>
    <source>
        <strain evidence="10 11">EGI 6500705</strain>
    </source>
</reference>
<dbReference type="InterPro" id="IPR010290">
    <property type="entry name" value="TM_effector"/>
</dbReference>
<dbReference type="InterPro" id="IPR036259">
    <property type="entry name" value="MFS_trans_sf"/>
</dbReference>
<feature type="transmembrane region" description="Helical" evidence="8">
    <location>
        <begin position="118"/>
        <end position="143"/>
    </location>
</feature>
<dbReference type="OrthoDB" id="9775268at2"/>
<dbReference type="AlphaFoldDB" id="A0A3S0VE27"/>
<keyword evidence="4 8" id="KW-0812">Transmembrane</keyword>
<feature type="domain" description="Major facilitator superfamily (MFS) profile" evidence="9">
    <location>
        <begin position="85"/>
        <end position="470"/>
    </location>
</feature>
<organism evidence="10 11">
    <name type="scientific">Labedella endophytica</name>
    <dbReference type="NCBI Taxonomy" id="1523160"/>
    <lineage>
        <taxon>Bacteria</taxon>
        <taxon>Bacillati</taxon>
        <taxon>Actinomycetota</taxon>
        <taxon>Actinomycetes</taxon>
        <taxon>Micrococcales</taxon>
        <taxon>Microbacteriaceae</taxon>
        <taxon>Labedella</taxon>
    </lineage>
</organism>
<feature type="transmembrane region" description="Helical" evidence="8">
    <location>
        <begin position="329"/>
        <end position="347"/>
    </location>
</feature>
<evidence type="ECO:0000259" key="9">
    <source>
        <dbReference type="PROSITE" id="PS50850"/>
    </source>
</evidence>
<evidence type="ECO:0000256" key="8">
    <source>
        <dbReference type="SAM" id="Phobius"/>
    </source>
</evidence>
<dbReference type="Proteomes" id="UP000274909">
    <property type="component" value="Unassembled WGS sequence"/>
</dbReference>
<evidence type="ECO:0000256" key="6">
    <source>
        <dbReference type="ARBA" id="ARBA00023136"/>
    </source>
</evidence>
<evidence type="ECO:0000256" key="7">
    <source>
        <dbReference type="SAM" id="MobiDB-lite"/>
    </source>
</evidence>
<dbReference type="GO" id="GO:0022857">
    <property type="term" value="F:transmembrane transporter activity"/>
    <property type="evidence" value="ECO:0007669"/>
    <property type="project" value="InterPro"/>
</dbReference>
<sequence length="616" mass="64910">MDRARRRCAPWAEDGVHGRAALPAHRSLREPLLRAPGAPEHRGGRRVTSPAAPNGSTTSEPGPALTPAQAPSHPGGAFAPLSVTIFRWLWLAGLVSNIGSWMQTVGAQWFLVEVNASPAIIALVSTAAAAPVLLFGIPAGVLGEFANRRVLLIVVQSGQALVALSLVVLTASGLMTPVLLLALTFVLGTASALQLPAYQAIVPEIVPRALIADAASLSSIAVNIARAIGPALAGVLIASLGIPFVFALNAVSFAGFLLVLILWRGYKRPVVDREPFFSATRAGLRYVLHARVVRRIYLQLLLFILPANALWALLPVFASGSLGLDSNGYGILLTALGIGSVGGAVIIPRARARLGVNRLVMISSAVYGIGITATALSSSLWISLPILVVVGVAWIGVIATLNGTVQSFLPVWVRTRGLSVYQMVLFGGTAVGSAVLGALGGAVGTVPTMAWAGGLVVVTAFVLLVRPLLSSADKARAVVPVPLTDVPPVVAPGTDDDTEGGGTQAPAAASREPDADSATLVFVRYEIDDADRERFIELMQRVEGSRRRTGARSWDLYDDRERPGFLVEVFRVGSWQEHLSQHHSRTTGYDTEIVDAARTLSRSAPTVEHLVSARRD</sequence>
<keyword evidence="3" id="KW-1003">Cell membrane</keyword>
<dbReference type="InterPro" id="IPR020846">
    <property type="entry name" value="MFS_dom"/>
</dbReference>
<dbReference type="SUPFAM" id="SSF103473">
    <property type="entry name" value="MFS general substrate transporter"/>
    <property type="match status" value="1"/>
</dbReference>
<dbReference type="PANTHER" id="PTHR23513:SF11">
    <property type="entry name" value="STAPHYLOFERRIN A TRANSPORTER"/>
    <property type="match status" value="1"/>
</dbReference>
<evidence type="ECO:0000256" key="3">
    <source>
        <dbReference type="ARBA" id="ARBA00022475"/>
    </source>
</evidence>
<comment type="subcellular location">
    <subcellularLocation>
        <location evidence="1">Cell membrane</location>
        <topology evidence="1">Multi-pass membrane protein</topology>
    </subcellularLocation>
</comment>
<gene>
    <name evidence="10" type="ORF">ELQ94_14690</name>
</gene>
<feature type="region of interest" description="Disordered" evidence="7">
    <location>
        <begin position="28"/>
        <end position="72"/>
    </location>
</feature>
<dbReference type="Pfam" id="PF05977">
    <property type="entry name" value="MFS_3"/>
    <property type="match status" value="1"/>
</dbReference>